<feature type="compositionally biased region" description="Low complexity" evidence="1">
    <location>
        <begin position="197"/>
        <end position="213"/>
    </location>
</feature>
<evidence type="ECO:0000313" key="4">
    <source>
        <dbReference type="EMBL" id="KAK4118211.1"/>
    </source>
</evidence>
<dbReference type="AlphaFoldDB" id="A0AAN6TQ26"/>
<dbReference type="InterPro" id="IPR054508">
    <property type="entry name" value="PIR1-like_C"/>
</dbReference>
<dbReference type="Pfam" id="PF22799">
    <property type="entry name" value="PIR1-like_C"/>
    <property type="match status" value="1"/>
</dbReference>
<proteinExistence type="predicted"/>
<protein>
    <recommendedName>
        <fullName evidence="3">Cell wall mannoprotein PIR1-like C-terminal domain-containing protein</fullName>
    </recommendedName>
</protein>
<name>A0AAN6TQ26_9PEZI</name>
<feature type="signal peptide" evidence="2">
    <location>
        <begin position="1"/>
        <end position="23"/>
    </location>
</feature>
<evidence type="ECO:0000313" key="5">
    <source>
        <dbReference type="Proteomes" id="UP001302602"/>
    </source>
</evidence>
<comment type="caution">
    <text evidence="4">The sequence shown here is derived from an EMBL/GenBank/DDBJ whole genome shotgun (WGS) entry which is preliminary data.</text>
</comment>
<organism evidence="4 5">
    <name type="scientific">Parathielavia appendiculata</name>
    <dbReference type="NCBI Taxonomy" id="2587402"/>
    <lineage>
        <taxon>Eukaryota</taxon>
        <taxon>Fungi</taxon>
        <taxon>Dikarya</taxon>
        <taxon>Ascomycota</taxon>
        <taxon>Pezizomycotina</taxon>
        <taxon>Sordariomycetes</taxon>
        <taxon>Sordariomycetidae</taxon>
        <taxon>Sordariales</taxon>
        <taxon>Chaetomiaceae</taxon>
        <taxon>Parathielavia</taxon>
    </lineage>
</organism>
<dbReference type="PANTHER" id="PTHR39613">
    <property type="entry name" value="ANCHORED CELL WALL PROTEIN, PUTATIVE (AFU_ORTHOLOGUE AFUA_4G08960)-RELATED"/>
    <property type="match status" value="1"/>
</dbReference>
<gene>
    <name evidence="4" type="ORF">N657DRAFT_606518</name>
</gene>
<dbReference type="Proteomes" id="UP001302602">
    <property type="component" value="Unassembled WGS sequence"/>
</dbReference>
<feature type="region of interest" description="Disordered" evidence="1">
    <location>
        <begin position="188"/>
        <end position="215"/>
    </location>
</feature>
<evidence type="ECO:0000259" key="3">
    <source>
        <dbReference type="Pfam" id="PF22799"/>
    </source>
</evidence>
<keyword evidence="2" id="KW-0732">Signal</keyword>
<sequence>MKLLSAITVTSALLPGFVVTGRANIPRRKFSLSATDRCFTLSSGEPFIYPAGQLENGQIRLNGSYGTATFILSSGAILDSDGFGCIVTDPPTTQFQCDHGKTPLQGFSIDASNNLLFNGSPSFWACPATDTEYNIYIHPDFGQTKCIPITLKTGACGAPAVTTVWETQTKLTTTEVEQTITVVETASPTCATATSKPPRALSPRSPGSPSSLADPQHWHQFARRGLEEDWNSIRIATNDGGGDSGLNKWVTVNGKRFFPIDASSVGLRVGTSTFYGCTVIVVVGTKGFFFAHLAEESGRGCRPLQTAEDTYDLLIQQIEGSPSLADAGGWRALSPPENEECEGQRWAVIMGSVADSSEDRGPFELKSHFNEVANVPRANIWYTYYARGRGQMEDLPGPEGKAMVTVEDGGHTEDGRQILVLRVYMNHDQPRLELRFTADDGRLVTEGVTVAKSEGTTDGNKVY</sequence>
<dbReference type="EMBL" id="MU853277">
    <property type="protein sequence ID" value="KAK4118211.1"/>
    <property type="molecule type" value="Genomic_DNA"/>
</dbReference>
<reference evidence="4" key="1">
    <citation type="journal article" date="2023" name="Mol. Phylogenet. Evol.">
        <title>Genome-scale phylogeny and comparative genomics of the fungal order Sordariales.</title>
        <authorList>
            <person name="Hensen N."/>
            <person name="Bonometti L."/>
            <person name="Westerberg I."/>
            <person name="Brannstrom I.O."/>
            <person name="Guillou S."/>
            <person name="Cros-Aarteil S."/>
            <person name="Calhoun S."/>
            <person name="Haridas S."/>
            <person name="Kuo A."/>
            <person name="Mondo S."/>
            <person name="Pangilinan J."/>
            <person name="Riley R."/>
            <person name="LaButti K."/>
            <person name="Andreopoulos B."/>
            <person name="Lipzen A."/>
            <person name="Chen C."/>
            <person name="Yan M."/>
            <person name="Daum C."/>
            <person name="Ng V."/>
            <person name="Clum A."/>
            <person name="Steindorff A."/>
            <person name="Ohm R.A."/>
            <person name="Martin F."/>
            <person name="Silar P."/>
            <person name="Natvig D.O."/>
            <person name="Lalanne C."/>
            <person name="Gautier V."/>
            <person name="Ament-Velasquez S.L."/>
            <person name="Kruys A."/>
            <person name="Hutchinson M.I."/>
            <person name="Powell A.J."/>
            <person name="Barry K."/>
            <person name="Miller A.N."/>
            <person name="Grigoriev I.V."/>
            <person name="Debuchy R."/>
            <person name="Gladieux P."/>
            <person name="Hiltunen Thoren M."/>
            <person name="Johannesson H."/>
        </authorList>
    </citation>
    <scope>NUCLEOTIDE SEQUENCE</scope>
    <source>
        <strain evidence="4">CBS 731.68</strain>
    </source>
</reference>
<keyword evidence="5" id="KW-1185">Reference proteome</keyword>
<evidence type="ECO:0000256" key="2">
    <source>
        <dbReference type="SAM" id="SignalP"/>
    </source>
</evidence>
<dbReference type="RefSeq" id="XP_062641984.1">
    <property type="nucleotide sequence ID" value="XM_062790222.1"/>
</dbReference>
<accession>A0AAN6TQ26</accession>
<feature type="domain" description="Cell wall mannoprotein PIR1-like C-terminal" evidence="3">
    <location>
        <begin position="75"/>
        <end position="149"/>
    </location>
</feature>
<dbReference type="GeneID" id="87826992"/>
<dbReference type="PANTHER" id="PTHR39613:SF1">
    <property type="entry name" value="ANCHORED CELL WALL PROTEIN, PUTATIVE (AFU_ORTHOLOGUE AFUA_4G08960)-RELATED"/>
    <property type="match status" value="1"/>
</dbReference>
<evidence type="ECO:0000256" key="1">
    <source>
        <dbReference type="SAM" id="MobiDB-lite"/>
    </source>
</evidence>
<feature type="chain" id="PRO_5042828395" description="Cell wall mannoprotein PIR1-like C-terminal domain-containing protein" evidence="2">
    <location>
        <begin position="24"/>
        <end position="463"/>
    </location>
</feature>
<reference evidence="4" key="2">
    <citation type="submission" date="2023-05" db="EMBL/GenBank/DDBJ databases">
        <authorList>
            <consortium name="Lawrence Berkeley National Laboratory"/>
            <person name="Steindorff A."/>
            <person name="Hensen N."/>
            <person name="Bonometti L."/>
            <person name="Westerberg I."/>
            <person name="Brannstrom I.O."/>
            <person name="Guillou S."/>
            <person name="Cros-Aarteil S."/>
            <person name="Calhoun S."/>
            <person name="Haridas S."/>
            <person name="Kuo A."/>
            <person name="Mondo S."/>
            <person name="Pangilinan J."/>
            <person name="Riley R."/>
            <person name="Labutti K."/>
            <person name="Andreopoulos B."/>
            <person name="Lipzen A."/>
            <person name="Chen C."/>
            <person name="Yanf M."/>
            <person name="Daum C."/>
            <person name="Ng V."/>
            <person name="Clum A."/>
            <person name="Ohm R."/>
            <person name="Martin F."/>
            <person name="Silar P."/>
            <person name="Natvig D."/>
            <person name="Lalanne C."/>
            <person name="Gautier V."/>
            <person name="Ament-Velasquez S.L."/>
            <person name="Kruys A."/>
            <person name="Hutchinson M.I."/>
            <person name="Powell A.J."/>
            <person name="Barry K."/>
            <person name="Miller A.N."/>
            <person name="Grigoriev I.V."/>
            <person name="Debuchy R."/>
            <person name="Gladieux P."/>
            <person name="Thoren M.H."/>
            <person name="Johannesson H."/>
        </authorList>
    </citation>
    <scope>NUCLEOTIDE SEQUENCE</scope>
    <source>
        <strain evidence="4">CBS 731.68</strain>
    </source>
</reference>